<dbReference type="EMBL" id="RSCD01000017">
    <property type="protein sequence ID" value="RSH87265.1"/>
    <property type="molecule type" value="Genomic_DNA"/>
</dbReference>
<proteinExistence type="predicted"/>
<gene>
    <name evidence="3" type="ORF">EHS25_003174</name>
</gene>
<dbReference type="OrthoDB" id="5390672at2759"/>
<feature type="compositionally biased region" description="Basic and acidic residues" evidence="1">
    <location>
        <begin position="113"/>
        <end position="132"/>
    </location>
</feature>
<evidence type="ECO:0000313" key="3">
    <source>
        <dbReference type="EMBL" id="RSH87265.1"/>
    </source>
</evidence>
<evidence type="ECO:0000256" key="1">
    <source>
        <dbReference type="SAM" id="MobiDB-lite"/>
    </source>
</evidence>
<accession>A0A427Y864</accession>
<reference evidence="3 4" key="1">
    <citation type="submission" date="2018-11" db="EMBL/GenBank/DDBJ databases">
        <title>Genome sequence of Saitozyma podzolica DSM 27192.</title>
        <authorList>
            <person name="Aliyu H."/>
            <person name="Gorte O."/>
            <person name="Ochsenreither K."/>
        </authorList>
    </citation>
    <scope>NUCLEOTIDE SEQUENCE [LARGE SCALE GENOMIC DNA]</scope>
    <source>
        <strain evidence="3 4">DSM 27192</strain>
    </source>
</reference>
<evidence type="ECO:0000259" key="2">
    <source>
        <dbReference type="Pfam" id="PF10159"/>
    </source>
</evidence>
<dbReference type="PANTHER" id="PTHR14580">
    <property type="entry name" value="MULTIPLE MYELOMA TUMOR-ASSOCIATED PROTEIN 2 FAMILY MEMBER"/>
    <property type="match status" value="1"/>
</dbReference>
<evidence type="ECO:0000313" key="4">
    <source>
        <dbReference type="Proteomes" id="UP000279259"/>
    </source>
</evidence>
<keyword evidence="4" id="KW-1185">Reference proteome</keyword>
<sequence>MYDGPVRGGNRGGAGDFKWSAVVEDKDRENYLGHSVNAPQGRWQKNKDIHWYARDKADLDADAAAQEKRAEMKRLKEAEEEALSIALGFAPNKKAEAEDGGVGTGANGVAVGGRRDEEIERLEKEEKQKEKA</sequence>
<feature type="region of interest" description="Disordered" evidence="1">
    <location>
        <begin position="95"/>
        <end position="132"/>
    </location>
</feature>
<dbReference type="Pfam" id="PF10159">
    <property type="entry name" value="MMtag"/>
    <property type="match status" value="1"/>
</dbReference>
<dbReference type="AlphaFoldDB" id="A0A427Y864"/>
<dbReference type="PANTHER" id="PTHR14580:SF0">
    <property type="entry name" value="MULTIPLE MYELOMA TUMOR-ASSOCIATED PROTEIN 2"/>
    <property type="match status" value="1"/>
</dbReference>
<organism evidence="3 4">
    <name type="scientific">Saitozyma podzolica</name>
    <dbReference type="NCBI Taxonomy" id="1890683"/>
    <lineage>
        <taxon>Eukaryota</taxon>
        <taxon>Fungi</taxon>
        <taxon>Dikarya</taxon>
        <taxon>Basidiomycota</taxon>
        <taxon>Agaricomycotina</taxon>
        <taxon>Tremellomycetes</taxon>
        <taxon>Tremellales</taxon>
        <taxon>Trimorphomycetaceae</taxon>
        <taxon>Saitozyma</taxon>
    </lineage>
</organism>
<feature type="domain" description="Multiple myeloma tumor-associated protein 2-like N-terminal" evidence="2">
    <location>
        <begin position="9"/>
        <end position="88"/>
    </location>
</feature>
<comment type="caution">
    <text evidence="3">The sequence shown here is derived from an EMBL/GenBank/DDBJ whole genome shotgun (WGS) entry which is preliminary data.</text>
</comment>
<name>A0A427Y864_9TREE</name>
<protein>
    <recommendedName>
        <fullName evidence="2">Multiple myeloma tumor-associated protein 2-like N-terminal domain-containing protein</fullName>
    </recommendedName>
</protein>
<dbReference type="Proteomes" id="UP000279259">
    <property type="component" value="Unassembled WGS sequence"/>
</dbReference>
<dbReference type="InterPro" id="IPR019315">
    <property type="entry name" value="MMTA2_N"/>
</dbReference>
<dbReference type="InterPro" id="IPR039207">
    <property type="entry name" value="MMTAG2-like"/>
</dbReference>